<reference evidence="4 5" key="1">
    <citation type="journal article" date="2007" name="Science">
        <title>Sea anemone genome reveals ancestral eumetazoan gene repertoire and genomic organization.</title>
        <authorList>
            <person name="Putnam N.H."/>
            <person name="Srivastava M."/>
            <person name="Hellsten U."/>
            <person name="Dirks B."/>
            <person name="Chapman J."/>
            <person name="Salamov A."/>
            <person name="Terry A."/>
            <person name="Shapiro H."/>
            <person name="Lindquist E."/>
            <person name="Kapitonov V.V."/>
            <person name="Jurka J."/>
            <person name="Genikhovich G."/>
            <person name="Grigoriev I.V."/>
            <person name="Lucas S.M."/>
            <person name="Steele R.E."/>
            <person name="Finnerty J.R."/>
            <person name="Technau U."/>
            <person name="Martindale M.Q."/>
            <person name="Rokhsar D.S."/>
        </authorList>
    </citation>
    <scope>NUCLEOTIDE SEQUENCE [LARGE SCALE GENOMIC DNA]</scope>
    <source>
        <strain evidence="5">CH2 X CH6</strain>
    </source>
</reference>
<feature type="region of interest" description="Disordered" evidence="3">
    <location>
        <begin position="154"/>
        <end position="173"/>
    </location>
</feature>
<proteinExistence type="inferred from homology"/>
<dbReference type="Proteomes" id="UP000001593">
    <property type="component" value="Unassembled WGS sequence"/>
</dbReference>
<dbReference type="GO" id="GO:0060271">
    <property type="term" value="P:cilium assembly"/>
    <property type="evidence" value="ECO:0007669"/>
    <property type="project" value="InterPro"/>
</dbReference>
<evidence type="ECO:0000256" key="2">
    <source>
        <dbReference type="ARBA" id="ARBA00023657"/>
    </source>
</evidence>
<evidence type="ECO:0000313" key="4">
    <source>
        <dbReference type="EMBL" id="EDO29133.1"/>
    </source>
</evidence>
<protein>
    <recommendedName>
        <fullName evidence="2">Cilia- and flagella-associated protein HOATZ</fullName>
    </recommendedName>
</protein>
<feature type="compositionally biased region" description="Basic and acidic residues" evidence="3">
    <location>
        <begin position="128"/>
        <end position="146"/>
    </location>
</feature>
<evidence type="ECO:0000256" key="1">
    <source>
        <dbReference type="ARBA" id="ARBA00023451"/>
    </source>
</evidence>
<gene>
    <name evidence="4" type="ORF">NEMVEDRAFT_v1g248712</name>
</gene>
<dbReference type="InterPro" id="IPR040681">
    <property type="entry name" value="HOATZ-like"/>
</dbReference>
<dbReference type="HOGENOM" id="CLU_1410364_0_0_1"/>
<sequence>MADEGIVTFSGSSAEDIENAKAFWRARDPELKPKSALFVTGLDHRLKTAPAPKTGETSKKNYAHLTRDQLQEPEINPGLKRFQEDAEKQRMTEEFEYTSRVNYFRNQSKQRLEQRRKERIKNYFRNESKQRLEQRRKERIKKEEVSSKVIQRAQEPLIEISDSSDDDDDARQAMDDIEKFEARMRQQEVYKPS</sequence>
<dbReference type="Pfam" id="PF17664">
    <property type="entry name" value="HOATZ-like"/>
    <property type="match status" value="1"/>
</dbReference>
<dbReference type="InParanoid" id="A7T4I1"/>
<evidence type="ECO:0000313" key="5">
    <source>
        <dbReference type="Proteomes" id="UP000001593"/>
    </source>
</evidence>
<organism evidence="4 5">
    <name type="scientific">Nematostella vectensis</name>
    <name type="common">Starlet sea anemone</name>
    <dbReference type="NCBI Taxonomy" id="45351"/>
    <lineage>
        <taxon>Eukaryota</taxon>
        <taxon>Metazoa</taxon>
        <taxon>Cnidaria</taxon>
        <taxon>Anthozoa</taxon>
        <taxon>Hexacorallia</taxon>
        <taxon>Actiniaria</taxon>
        <taxon>Edwardsiidae</taxon>
        <taxon>Nematostella</taxon>
    </lineage>
</organism>
<comment type="similarity">
    <text evidence="1">Belongs to the HOATZ family.</text>
</comment>
<dbReference type="AlphaFoldDB" id="A7T4I1"/>
<evidence type="ECO:0000256" key="3">
    <source>
        <dbReference type="SAM" id="MobiDB-lite"/>
    </source>
</evidence>
<feature type="region of interest" description="Disordered" evidence="3">
    <location>
        <begin position="128"/>
        <end position="148"/>
    </location>
</feature>
<dbReference type="PhylomeDB" id="A7T4I1"/>
<name>A7T4I1_NEMVE</name>
<dbReference type="EMBL" id="DS470878">
    <property type="protein sequence ID" value="EDO29133.1"/>
    <property type="molecule type" value="Genomic_DNA"/>
</dbReference>
<dbReference type="PANTHER" id="PTHR47231">
    <property type="entry name" value="UPF0722 PROTEIN C11ORF88"/>
    <property type="match status" value="1"/>
</dbReference>
<accession>A7T4I1</accession>
<keyword evidence="5" id="KW-1185">Reference proteome</keyword>
<dbReference type="PANTHER" id="PTHR47231:SF1">
    <property type="entry name" value="CILIA- AND FLAGELLA-ASSOCIATED PROTEIN HOATZ"/>
    <property type="match status" value="1"/>
</dbReference>